<dbReference type="Pfam" id="PF22886">
    <property type="entry name" value="DUF7021"/>
    <property type="match status" value="1"/>
</dbReference>
<evidence type="ECO:0000313" key="4">
    <source>
        <dbReference type="Proteomes" id="UP000036097"/>
    </source>
</evidence>
<organism evidence="3 4">
    <name type="scientific">Photobacterium aquae</name>
    <dbReference type="NCBI Taxonomy" id="1195763"/>
    <lineage>
        <taxon>Bacteria</taxon>
        <taxon>Pseudomonadati</taxon>
        <taxon>Pseudomonadota</taxon>
        <taxon>Gammaproteobacteria</taxon>
        <taxon>Vibrionales</taxon>
        <taxon>Vibrionaceae</taxon>
        <taxon>Photobacterium</taxon>
    </lineage>
</organism>
<comment type="caution">
    <text evidence="3">The sequence shown here is derived from an EMBL/GenBank/DDBJ whole genome shotgun (WGS) entry which is preliminary data.</text>
</comment>
<dbReference type="EMBL" id="LDOT01000006">
    <property type="protein sequence ID" value="KLV07220.1"/>
    <property type="molecule type" value="Genomic_DNA"/>
</dbReference>
<proteinExistence type="predicted"/>
<dbReference type="RefSeq" id="WP_047878073.1">
    <property type="nucleotide sequence ID" value="NZ_LDOT01000006.1"/>
</dbReference>
<name>A0A0J1H669_9GAMM</name>
<dbReference type="PATRIC" id="fig|1195763.3.peg.1432"/>
<feature type="domain" description="DUF7021" evidence="2">
    <location>
        <begin position="13"/>
        <end position="129"/>
    </location>
</feature>
<keyword evidence="4" id="KW-1185">Reference proteome</keyword>
<feature type="domain" description="DUF2262" evidence="1">
    <location>
        <begin position="139"/>
        <end position="274"/>
    </location>
</feature>
<reference evidence="3 4" key="1">
    <citation type="submission" date="2015-05" db="EMBL/GenBank/DDBJ databases">
        <title>Photobacterium galathea sp. nov.</title>
        <authorList>
            <person name="Machado H."/>
            <person name="Gram L."/>
        </authorList>
    </citation>
    <scope>NUCLEOTIDE SEQUENCE [LARGE SCALE GENOMIC DNA]</scope>
    <source>
        <strain evidence="3 4">CGMCC 1.12159</strain>
    </source>
</reference>
<dbReference type="Pfam" id="PF10020">
    <property type="entry name" value="DUF2262"/>
    <property type="match status" value="1"/>
</dbReference>
<evidence type="ECO:0000259" key="1">
    <source>
        <dbReference type="Pfam" id="PF10020"/>
    </source>
</evidence>
<dbReference type="AlphaFoldDB" id="A0A0J1H669"/>
<evidence type="ECO:0000259" key="2">
    <source>
        <dbReference type="Pfam" id="PF22886"/>
    </source>
</evidence>
<accession>A0A0J1H669</accession>
<dbReference type="InterPro" id="IPR054286">
    <property type="entry name" value="DUF7021"/>
</dbReference>
<protein>
    <submittedName>
        <fullName evidence="3">Uncharacterized protein</fullName>
    </submittedName>
</protein>
<sequence>MENIYKDAVIKMERLEKEFLELPETVIVGVVGASGPGAGRNPKDKYWNLSFSLIAWKELGGELHQSPLLLSKKVTDNELREIQIRVKKESLVQFNVKLSKVSPFGDARAQLISVLDAPDEVDLKAALEKFKEPVEITHPEFGTLTLDKSVDWFDGTVNWLGDSIRVSVSIDDDTGSPEGSLRTLEALCGDARNWSKKITDYAVSSLLELKNDNWLMEDQHELTETDFINAMRLDSITVHPDGEFEFWHDDGDLFLGHSILISGSLQDGPTDADIPG</sequence>
<dbReference type="STRING" id="1195763.ABT56_06700"/>
<dbReference type="InterPro" id="IPR019260">
    <property type="entry name" value="DUF2262"/>
</dbReference>
<dbReference type="Proteomes" id="UP000036097">
    <property type="component" value="Unassembled WGS sequence"/>
</dbReference>
<gene>
    <name evidence="3" type="ORF">ABT56_06700</name>
</gene>
<evidence type="ECO:0000313" key="3">
    <source>
        <dbReference type="EMBL" id="KLV07220.1"/>
    </source>
</evidence>